<comment type="caution">
    <text evidence="1">The sequence shown here is derived from an EMBL/GenBank/DDBJ whole genome shotgun (WGS) entry which is preliminary data.</text>
</comment>
<dbReference type="RefSeq" id="WP_212020503.1">
    <property type="nucleotide sequence ID" value="NZ_JAAFYZ010000277.1"/>
</dbReference>
<protein>
    <submittedName>
        <fullName evidence="1">Uncharacterized protein</fullName>
    </submittedName>
</protein>
<dbReference type="Proteomes" id="UP000730482">
    <property type="component" value="Unassembled WGS sequence"/>
</dbReference>
<reference evidence="1 2" key="1">
    <citation type="submission" date="2020-02" db="EMBL/GenBank/DDBJ databases">
        <title>Acidophilic actinobacteria isolated from forest soil.</title>
        <authorList>
            <person name="Golinska P."/>
        </authorList>
    </citation>
    <scope>NUCLEOTIDE SEQUENCE [LARGE SCALE GENOMIC DNA]</scope>
    <source>
        <strain evidence="1 2">NL8</strain>
    </source>
</reference>
<keyword evidence="2" id="KW-1185">Reference proteome</keyword>
<name>A0ABS5L6E6_9ACTN</name>
<organism evidence="1 2">
    <name type="scientific">Catenulispora pinistramenti</name>
    <dbReference type="NCBI Taxonomy" id="2705254"/>
    <lineage>
        <taxon>Bacteria</taxon>
        <taxon>Bacillati</taxon>
        <taxon>Actinomycetota</taxon>
        <taxon>Actinomycetes</taxon>
        <taxon>Catenulisporales</taxon>
        <taxon>Catenulisporaceae</taxon>
        <taxon>Catenulispora</taxon>
    </lineage>
</organism>
<accession>A0ABS5L6E6</accession>
<dbReference type="EMBL" id="JAAFYZ010000277">
    <property type="protein sequence ID" value="MBS2553695.1"/>
    <property type="molecule type" value="Genomic_DNA"/>
</dbReference>
<proteinExistence type="predicted"/>
<sequence length="332" mass="35236">MSAQDFKPVMHPAGFDEPLARILGEVRTGHWFSMAELLAASSGDSKLRCTRIALLAQVAAGSNAADEWVAERPGHPDAVAMAARVAVERACKAAANGVPQARNLGQRAGELCAEAAALAPGDPVPYLGRLALAAGFHEHIEGPASCPVPGPWHAFRDLWRIDPANREGCHRMLGAVGGSTGPSPAAAQLFASSIVSSVGLSGRSPLQLLPLYALVIAYEYRKNQRDGLAHLLWSTDAARTEMARGWNWFNASTQEDWLVVDLSHLAHALVVGGRSDLAADVFDALGPYGSNRPWTMISATGDAVEEFVRARTTALSAAARRSDPRGRQRAGP</sequence>
<evidence type="ECO:0000313" key="2">
    <source>
        <dbReference type="Proteomes" id="UP000730482"/>
    </source>
</evidence>
<gene>
    <name evidence="1" type="ORF">KGQ19_43270</name>
</gene>
<evidence type="ECO:0000313" key="1">
    <source>
        <dbReference type="EMBL" id="MBS2553695.1"/>
    </source>
</evidence>